<dbReference type="InterPro" id="IPR036291">
    <property type="entry name" value="NAD(P)-bd_dom_sf"/>
</dbReference>
<dbReference type="PANTHER" id="PTHR10366">
    <property type="entry name" value="NAD DEPENDENT EPIMERASE/DEHYDRATASE"/>
    <property type="match status" value="1"/>
</dbReference>
<name>A0ABR3WDA3_9PEZI</name>
<protein>
    <recommendedName>
        <fullName evidence="3">3-beta hydroxysteroid dehydrogenase/isomerase domain-containing protein</fullName>
    </recommendedName>
</protein>
<sequence length="359" mass="39945">MAQPTSDIPKGSLVLVTGANGFVGAHICKRFLEFGYRVRGTVRDIERCRWLLDDVFQPYAAKGFFELVTVEDLALPGAFDDAIARPDAQGNRVAVVVHVAIINSYSPDPNQVLPPTLAGINGILEAALRAPAVRSFVYTSSIVTSVMHPYHGKKVHVERDTWNEEALRLAWAPPPYEMDRFPATYSASKVVAEQAVWKFKAERQPHFRVNAVCPSAIFGEPLHKSHAETANARIAQLYRGDTSLLHHMPAFISVNMRDVALLHVAAALDPTVDNARIQAWAQPFNWNDILAILRKLYPNRTFVDDLPGLPDKSEVQLTTDVSEALALLKKWGGQDGWISLEETVADSVRPLDKWYESKE</sequence>
<feature type="domain" description="3-beta hydroxysteroid dehydrogenase/isomerase" evidence="3">
    <location>
        <begin position="15"/>
        <end position="267"/>
    </location>
</feature>
<keyword evidence="5" id="KW-1185">Reference proteome</keyword>
<accession>A0ABR3WDA3</accession>
<gene>
    <name evidence="4" type="ORF">VTK73DRAFT_7715</name>
</gene>
<dbReference type="InterPro" id="IPR002225">
    <property type="entry name" value="3Beta_OHSteriod_DH/Estase"/>
</dbReference>
<comment type="caution">
    <text evidence="4">The sequence shown here is derived from an EMBL/GenBank/DDBJ whole genome shotgun (WGS) entry which is preliminary data.</text>
</comment>
<evidence type="ECO:0000259" key="3">
    <source>
        <dbReference type="Pfam" id="PF01073"/>
    </source>
</evidence>
<dbReference type="EMBL" id="JAZHXJ010000502">
    <property type="protein sequence ID" value="KAL1858997.1"/>
    <property type="molecule type" value="Genomic_DNA"/>
</dbReference>
<dbReference type="PANTHER" id="PTHR10366:SF562">
    <property type="entry name" value="ALDEHYDE REDUCTASE II (AFU_ORTHOLOGUE AFUA_1G11360)"/>
    <property type="match status" value="1"/>
</dbReference>
<dbReference type="Proteomes" id="UP001586593">
    <property type="component" value="Unassembled WGS sequence"/>
</dbReference>
<evidence type="ECO:0000313" key="4">
    <source>
        <dbReference type="EMBL" id="KAL1858997.1"/>
    </source>
</evidence>
<evidence type="ECO:0000256" key="1">
    <source>
        <dbReference type="ARBA" id="ARBA00023002"/>
    </source>
</evidence>
<dbReference type="Gene3D" id="3.40.50.720">
    <property type="entry name" value="NAD(P)-binding Rossmann-like Domain"/>
    <property type="match status" value="1"/>
</dbReference>
<comment type="similarity">
    <text evidence="2">Belongs to the NAD(P)-dependent epimerase/dehydratase family. Dihydroflavonol-4-reductase subfamily.</text>
</comment>
<keyword evidence="1" id="KW-0560">Oxidoreductase</keyword>
<dbReference type="Pfam" id="PF01073">
    <property type="entry name" value="3Beta_HSD"/>
    <property type="match status" value="1"/>
</dbReference>
<reference evidence="4 5" key="1">
    <citation type="journal article" date="2024" name="Commun. Biol.">
        <title>Comparative genomic analysis of thermophilic fungi reveals convergent evolutionary adaptations and gene losses.</title>
        <authorList>
            <person name="Steindorff A.S."/>
            <person name="Aguilar-Pontes M.V."/>
            <person name="Robinson A.J."/>
            <person name="Andreopoulos B."/>
            <person name="LaButti K."/>
            <person name="Kuo A."/>
            <person name="Mondo S."/>
            <person name="Riley R."/>
            <person name="Otillar R."/>
            <person name="Haridas S."/>
            <person name="Lipzen A."/>
            <person name="Grimwood J."/>
            <person name="Schmutz J."/>
            <person name="Clum A."/>
            <person name="Reid I.D."/>
            <person name="Moisan M.C."/>
            <person name="Butler G."/>
            <person name="Nguyen T.T.M."/>
            <person name="Dewar K."/>
            <person name="Conant G."/>
            <person name="Drula E."/>
            <person name="Henrissat B."/>
            <person name="Hansel C."/>
            <person name="Singer S."/>
            <person name="Hutchinson M.I."/>
            <person name="de Vries R.P."/>
            <person name="Natvig D.O."/>
            <person name="Powell A.J."/>
            <person name="Tsang A."/>
            <person name="Grigoriev I.V."/>
        </authorList>
    </citation>
    <scope>NUCLEOTIDE SEQUENCE [LARGE SCALE GENOMIC DNA]</scope>
    <source>
        <strain evidence="4 5">ATCC 24622</strain>
    </source>
</reference>
<dbReference type="SUPFAM" id="SSF51735">
    <property type="entry name" value="NAD(P)-binding Rossmann-fold domains"/>
    <property type="match status" value="1"/>
</dbReference>
<evidence type="ECO:0000256" key="2">
    <source>
        <dbReference type="ARBA" id="ARBA00023445"/>
    </source>
</evidence>
<dbReference type="InterPro" id="IPR050425">
    <property type="entry name" value="NAD(P)_dehydrat-like"/>
</dbReference>
<evidence type="ECO:0000313" key="5">
    <source>
        <dbReference type="Proteomes" id="UP001586593"/>
    </source>
</evidence>
<organism evidence="4 5">
    <name type="scientific">Phialemonium thermophilum</name>
    <dbReference type="NCBI Taxonomy" id="223376"/>
    <lineage>
        <taxon>Eukaryota</taxon>
        <taxon>Fungi</taxon>
        <taxon>Dikarya</taxon>
        <taxon>Ascomycota</taxon>
        <taxon>Pezizomycotina</taxon>
        <taxon>Sordariomycetes</taxon>
        <taxon>Sordariomycetidae</taxon>
        <taxon>Cephalothecales</taxon>
        <taxon>Cephalothecaceae</taxon>
        <taxon>Phialemonium</taxon>
    </lineage>
</organism>
<proteinExistence type="inferred from homology"/>